<dbReference type="SMART" id="SM00530">
    <property type="entry name" value="HTH_XRE"/>
    <property type="match status" value="1"/>
</dbReference>
<dbReference type="Gene3D" id="1.10.260.40">
    <property type="entry name" value="lambda repressor-like DNA-binding domains"/>
    <property type="match status" value="1"/>
</dbReference>
<proteinExistence type="predicted"/>
<gene>
    <name evidence="2" type="ORF">MUO15_00220</name>
</gene>
<protein>
    <submittedName>
        <fullName evidence="2">Helix-turn-helix domain-containing protein</fullName>
    </submittedName>
</protein>
<feature type="domain" description="HTH cro/C1-type" evidence="1">
    <location>
        <begin position="7"/>
        <end position="40"/>
    </location>
</feature>
<dbReference type="InterPro" id="IPR010982">
    <property type="entry name" value="Lambda_DNA-bd_dom_sf"/>
</dbReference>
<reference evidence="2" key="1">
    <citation type="submission" date="2022-04" db="EMBL/GenBank/DDBJ databases">
        <title>Halobacillus sp. isolated from saltern.</title>
        <authorList>
            <person name="Won M."/>
            <person name="Lee C.-M."/>
            <person name="Woen H.-Y."/>
            <person name="Kwon S.-W."/>
        </authorList>
    </citation>
    <scope>NUCLEOTIDE SEQUENCE</scope>
    <source>
        <strain evidence="2">SSHM10-5</strain>
    </source>
</reference>
<sequence>MNFGQALKQLRARQGLTQEQVAHDLNISKQLVSHVETGRRMLHEEIARKSLSCYDDPIYAMNVMYEFSNGFTAPQLTGTSIEWHRLCIKEIAVREMEKALGILNEINLCKPPKETDQEERKRIASAVDELLDTEIAISNMKVILASEYSISLRKHMSRKIPDWKKKGWIRGQI</sequence>
<name>A0ABY4HB04_9BACI</name>
<evidence type="ECO:0000259" key="1">
    <source>
        <dbReference type="PROSITE" id="PS50943"/>
    </source>
</evidence>
<accession>A0ABY4HB04</accession>
<dbReference type="RefSeq" id="WP_245032498.1">
    <property type="nucleotide sequence ID" value="NZ_CP095075.1"/>
</dbReference>
<dbReference type="InterPro" id="IPR001387">
    <property type="entry name" value="Cro/C1-type_HTH"/>
</dbReference>
<dbReference type="EMBL" id="CP095075">
    <property type="protein sequence ID" value="UOR12007.1"/>
    <property type="molecule type" value="Genomic_DNA"/>
</dbReference>
<dbReference type="Pfam" id="PF13560">
    <property type="entry name" value="HTH_31"/>
    <property type="match status" value="1"/>
</dbReference>
<evidence type="ECO:0000313" key="3">
    <source>
        <dbReference type="Proteomes" id="UP000830326"/>
    </source>
</evidence>
<dbReference type="PROSITE" id="PS50943">
    <property type="entry name" value="HTH_CROC1"/>
    <property type="match status" value="1"/>
</dbReference>
<dbReference type="Proteomes" id="UP000830326">
    <property type="component" value="Chromosome"/>
</dbReference>
<dbReference type="CDD" id="cd00093">
    <property type="entry name" value="HTH_XRE"/>
    <property type="match status" value="1"/>
</dbReference>
<dbReference type="SUPFAM" id="SSF47413">
    <property type="entry name" value="lambda repressor-like DNA-binding domains"/>
    <property type="match status" value="1"/>
</dbReference>
<organism evidence="2 3">
    <name type="scientific">Halobacillus amylolyticus</name>
    <dbReference type="NCBI Taxonomy" id="2932259"/>
    <lineage>
        <taxon>Bacteria</taxon>
        <taxon>Bacillati</taxon>
        <taxon>Bacillota</taxon>
        <taxon>Bacilli</taxon>
        <taxon>Bacillales</taxon>
        <taxon>Bacillaceae</taxon>
        <taxon>Halobacillus</taxon>
    </lineage>
</organism>
<keyword evidence="3" id="KW-1185">Reference proteome</keyword>
<evidence type="ECO:0000313" key="2">
    <source>
        <dbReference type="EMBL" id="UOR12007.1"/>
    </source>
</evidence>